<gene>
    <name evidence="1" type="ORF">N4R40_04705</name>
</gene>
<dbReference type="RefSeq" id="WP_261606189.1">
    <property type="nucleotide sequence ID" value="NZ_JAODOR010000004.1"/>
</dbReference>
<accession>A0ABT2PAN5</accession>
<sequence length="186" mass="20245">MDELRKAQAAVAQARTRLTQAVLAARAEGRTWADIGKELNMSRQAAFKRFGEPVNPATGERIVARSITSLRERTEKVFALIAASEYDDLGLFMHPQTAQELPAELIADTWRSALSEVGTLEHCVDTSLELPGGAPLADDEQIIGTVVGSTILECEAGRLQGRVAFDEQSRVVGLLIVPVDYEPLPF</sequence>
<dbReference type="EMBL" id="JAODOR010000004">
    <property type="protein sequence ID" value="MCT9001665.1"/>
    <property type="molecule type" value="Genomic_DNA"/>
</dbReference>
<protein>
    <submittedName>
        <fullName evidence="1">DUF3887 domain-containing protein</fullName>
    </submittedName>
</protein>
<keyword evidence="2" id="KW-1185">Reference proteome</keyword>
<comment type="caution">
    <text evidence="1">The sequence shown here is derived from an EMBL/GenBank/DDBJ whole genome shotgun (WGS) entry which is preliminary data.</text>
</comment>
<dbReference type="Proteomes" id="UP001300496">
    <property type="component" value="Unassembled WGS sequence"/>
</dbReference>
<evidence type="ECO:0000313" key="1">
    <source>
        <dbReference type="EMBL" id="MCT9001665.1"/>
    </source>
</evidence>
<name>A0ABT2PAN5_9MICO</name>
<reference evidence="1 2" key="1">
    <citation type="journal article" date="2024" name="Int. J. Syst. Evol. Microbiol.">
        <title>Microbacterium memoriense sp. nov., a member of the Actinomycetota from marine beach sediment of the north coast of Portugal.</title>
        <authorList>
            <person name="Santos J.D.N.D."/>
            <person name="Klimek D."/>
            <person name="Calusinska M."/>
            <person name="Lobo-da-Cunha A."/>
            <person name="Catita J."/>
            <person name="Goncalves H."/>
            <person name="Gonzalez I."/>
            <person name="Lage O.M."/>
        </authorList>
    </citation>
    <scope>NUCLEOTIDE SEQUENCE [LARGE SCALE GENOMIC DNA]</scope>
    <source>
        <strain evidence="1 2">PMIC_1C1B</strain>
    </source>
</reference>
<proteinExistence type="predicted"/>
<organism evidence="1 2">
    <name type="scientific">Microbacterium memoriense</name>
    <dbReference type="NCBI Taxonomy" id="2978350"/>
    <lineage>
        <taxon>Bacteria</taxon>
        <taxon>Bacillati</taxon>
        <taxon>Actinomycetota</taxon>
        <taxon>Actinomycetes</taxon>
        <taxon>Micrococcales</taxon>
        <taxon>Microbacteriaceae</taxon>
        <taxon>Microbacterium</taxon>
    </lineage>
</organism>
<evidence type="ECO:0000313" key="2">
    <source>
        <dbReference type="Proteomes" id="UP001300496"/>
    </source>
</evidence>